<evidence type="ECO:0000313" key="2">
    <source>
        <dbReference type="Proteomes" id="UP001165064"/>
    </source>
</evidence>
<sequence length="270" mass="29701">MVLLQALLSVPLEIPIAQQQQHPTLTPQQREQRRLARPPGSALHVLLVEDDEVCIQLCSKFLMKYGCTVQVVKDGLAAISVVEAVKFDLVLMDIVMPNLDGASATKIIRNFDKDTPIIAMTGNYQHDDLLTYLNHGMTDILAKPFGKEDLYQILEKHQMDKKLIHPPGDIPLSMRQVSNAGSSATPAPSATTAQAQTSPSAIQQQQQQQLQSPPTIQQQLQQQQQLATPTQPAPVVSTPGSAGSNSSQHQQQQQAQDIDYVSGNKRPRYM</sequence>
<name>A0ACB5T3I3_AMBMO</name>
<dbReference type="Proteomes" id="UP001165064">
    <property type="component" value="Unassembled WGS sequence"/>
</dbReference>
<accession>A0ACB5T3I3</accession>
<protein>
    <submittedName>
        <fullName evidence="1">Unnamed protein product</fullName>
    </submittedName>
</protein>
<keyword evidence="2" id="KW-1185">Reference proteome</keyword>
<evidence type="ECO:0000313" key="1">
    <source>
        <dbReference type="EMBL" id="GME80664.1"/>
    </source>
</evidence>
<comment type="caution">
    <text evidence="1">The sequence shown here is derived from an EMBL/GenBank/DDBJ whole genome shotgun (WGS) entry which is preliminary data.</text>
</comment>
<gene>
    <name evidence="1" type="ORF">Amon02_000456000</name>
</gene>
<dbReference type="EMBL" id="BSXS01003160">
    <property type="protein sequence ID" value="GME80664.1"/>
    <property type="molecule type" value="Genomic_DNA"/>
</dbReference>
<reference evidence="1" key="1">
    <citation type="submission" date="2023-04" db="EMBL/GenBank/DDBJ databases">
        <title>Ambrosiozyma monospora NBRC 10751.</title>
        <authorList>
            <person name="Ichikawa N."/>
            <person name="Sato H."/>
            <person name="Tonouchi N."/>
        </authorList>
    </citation>
    <scope>NUCLEOTIDE SEQUENCE</scope>
    <source>
        <strain evidence="1">NBRC 10751</strain>
    </source>
</reference>
<organism evidence="1 2">
    <name type="scientific">Ambrosiozyma monospora</name>
    <name type="common">Yeast</name>
    <name type="synonym">Endomycopsis monosporus</name>
    <dbReference type="NCBI Taxonomy" id="43982"/>
    <lineage>
        <taxon>Eukaryota</taxon>
        <taxon>Fungi</taxon>
        <taxon>Dikarya</taxon>
        <taxon>Ascomycota</taxon>
        <taxon>Saccharomycotina</taxon>
        <taxon>Pichiomycetes</taxon>
        <taxon>Pichiales</taxon>
        <taxon>Pichiaceae</taxon>
        <taxon>Ambrosiozyma</taxon>
    </lineage>
</organism>
<proteinExistence type="predicted"/>